<evidence type="ECO:0000313" key="1">
    <source>
        <dbReference type="EMBL" id="EJV20753.1"/>
    </source>
</evidence>
<protein>
    <submittedName>
        <fullName evidence="1">Uncharacterized protein</fullName>
    </submittedName>
</protein>
<sequence>MKDRILKSTVPGVGEVWKVNVENDVEVIVDPKGFLTKELKERGYKFKCTSLPLLEKDFSPITRTDHNRNTLLPSIYHGEINN</sequence>
<comment type="caution">
    <text evidence="1">The sequence shown here is derived from an EMBL/GenBank/DDBJ whole genome shotgun (WGS) entry which is preliminary data.</text>
</comment>
<gene>
    <name evidence="1" type="ORF">HMPREF1336_00166</name>
</gene>
<reference evidence="1 2" key="1">
    <citation type="submission" date="2012-04" db="EMBL/GenBank/DDBJ databases">
        <authorList>
            <person name="Weinstock G."/>
            <person name="Sodergren E."/>
            <person name="Lobos E.A."/>
            <person name="Fulton L."/>
            <person name="Fulton R."/>
            <person name="Courtney L."/>
            <person name="Fronick C."/>
            <person name="O'Laughlin M."/>
            <person name="Godfrey J."/>
            <person name="Wilson R.M."/>
            <person name="Miner T."/>
            <person name="Farmer C."/>
            <person name="Delehaunty K."/>
            <person name="Cordes M."/>
            <person name="Minx P."/>
            <person name="Tomlinson C."/>
            <person name="Chen J."/>
            <person name="Wollam A."/>
            <person name="Pepin K.H."/>
            <person name="Bhonagiri V."/>
            <person name="Zhang X."/>
            <person name="Suruliraj S."/>
            <person name="Warren W."/>
            <person name="Mitreva M."/>
            <person name="Mardis E.R."/>
            <person name="Wilson R.K."/>
        </authorList>
    </citation>
    <scope>NUCLEOTIDE SEQUENCE [LARGE SCALE GENOMIC DNA]</scope>
    <source>
        <strain evidence="1 2">ERV63</strain>
    </source>
</reference>
<organism evidence="1 2">
    <name type="scientific">Enterococcus faecalis ERV63</name>
    <dbReference type="NCBI Taxonomy" id="1134793"/>
    <lineage>
        <taxon>Bacteria</taxon>
        <taxon>Bacillati</taxon>
        <taxon>Bacillota</taxon>
        <taxon>Bacilli</taxon>
        <taxon>Lactobacillales</taxon>
        <taxon>Enterococcaceae</taxon>
        <taxon>Enterococcus</taxon>
    </lineage>
</organism>
<accession>A0AAV3GPN0</accession>
<dbReference type="Proteomes" id="UP000004117">
    <property type="component" value="Unassembled WGS sequence"/>
</dbReference>
<dbReference type="EMBL" id="ALZR01000013">
    <property type="protein sequence ID" value="EJV20753.1"/>
    <property type="molecule type" value="Genomic_DNA"/>
</dbReference>
<dbReference type="AlphaFoldDB" id="A0AAV3GPN0"/>
<proteinExistence type="predicted"/>
<name>A0AAV3GPN0_ENTFL</name>
<evidence type="ECO:0000313" key="2">
    <source>
        <dbReference type="Proteomes" id="UP000004117"/>
    </source>
</evidence>
<dbReference type="RefSeq" id="WP_002369773.1">
    <property type="nucleotide sequence ID" value="NZ_JH805676.1"/>
</dbReference>